<dbReference type="AlphaFoldDB" id="A0A4R2M7X3"/>
<comment type="caution">
    <text evidence="1">The sequence shown here is derived from an EMBL/GenBank/DDBJ whole genome shotgun (WGS) entry which is preliminary data.</text>
</comment>
<accession>A0A4R2M7X3</accession>
<dbReference type="Proteomes" id="UP000295106">
    <property type="component" value="Unassembled WGS sequence"/>
</dbReference>
<proteinExistence type="predicted"/>
<evidence type="ECO:0000313" key="2">
    <source>
        <dbReference type="Proteomes" id="UP000295106"/>
    </source>
</evidence>
<dbReference type="EMBL" id="SLXD01000004">
    <property type="protein sequence ID" value="TCP03399.1"/>
    <property type="molecule type" value="Genomic_DNA"/>
</dbReference>
<reference evidence="1 2" key="1">
    <citation type="submission" date="2019-03" db="EMBL/GenBank/DDBJ databases">
        <title>Genomic Encyclopedia of Type Strains, Phase IV (KMG-IV): sequencing the most valuable type-strain genomes for metagenomic binning, comparative biology and taxonomic classification.</title>
        <authorList>
            <person name="Goeker M."/>
        </authorList>
    </citation>
    <scope>NUCLEOTIDE SEQUENCE [LARGE SCALE GENOMIC DNA]</scope>
    <source>
        <strain evidence="1 2">DSM 1709</strain>
    </source>
</reference>
<evidence type="ECO:0000313" key="1">
    <source>
        <dbReference type="EMBL" id="TCP03399.1"/>
    </source>
</evidence>
<sequence length="45" mass="5065">MLRQAVLNVPSSIRMTFVDSQGSVVVAQFDNTFEKFNNNFDKAVV</sequence>
<protein>
    <submittedName>
        <fullName evidence="1">Uncharacterized protein</fullName>
    </submittedName>
</protein>
<organism evidence="1 2">
    <name type="scientific">Rubrivivax gelatinosus</name>
    <name type="common">Rhodocyclus gelatinosus</name>
    <name type="synonym">Rhodopseudomonas gelatinosa</name>
    <dbReference type="NCBI Taxonomy" id="28068"/>
    <lineage>
        <taxon>Bacteria</taxon>
        <taxon>Pseudomonadati</taxon>
        <taxon>Pseudomonadota</taxon>
        <taxon>Betaproteobacteria</taxon>
        <taxon>Burkholderiales</taxon>
        <taxon>Sphaerotilaceae</taxon>
        <taxon>Rubrivivax</taxon>
    </lineage>
</organism>
<gene>
    <name evidence="1" type="ORF">EV684_104120</name>
</gene>
<name>A0A4R2M7X3_RUBGE</name>